<protein>
    <submittedName>
        <fullName evidence="2">Uncharacterized protein</fullName>
    </submittedName>
</protein>
<comment type="caution">
    <text evidence="2">The sequence shown here is derived from an EMBL/GenBank/DDBJ whole genome shotgun (WGS) entry which is preliminary data.</text>
</comment>
<dbReference type="Proteomes" id="UP000198287">
    <property type="component" value="Unassembled WGS sequence"/>
</dbReference>
<evidence type="ECO:0000256" key="1">
    <source>
        <dbReference type="SAM" id="MobiDB-lite"/>
    </source>
</evidence>
<sequence>MDNQPHIRFAETPPGSPKSCMKGSRKLTFEEKGGGGGDSSGEVTMTDSATSTVSKSPKKSSKVCIRSPGDNSSPVTAPTVVVPPFVKPPDIQFSQHYDQSTPPPNCTSNGYDFAVENSEETSSSSDSTDPRQDPHLMEVASKFVNEIIETATLEASNRQKPEFSAKSNLTTIARDILATGRRSAWVQRAQGTVSKWFTNLCVKAQNSIRT</sequence>
<evidence type="ECO:0000313" key="2">
    <source>
        <dbReference type="EMBL" id="OXA63354.1"/>
    </source>
</evidence>
<feature type="region of interest" description="Disordered" evidence="1">
    <location>
        <begin position="1"/>
        <end position="134"/>
    </location>
</feature>
<dbReference type="OrthoDB" id="6575965at2759"/>
<gene>
    <name evidence="2" type="ORF">Fcan01_02394</name>
</gene>
<name>A0A226F1Q5_FOLCA</name>
<keyword evidence="3" id="KW-1185">Reference proteome</keyword>
<accession>A0A226F1Q5</accession>
<dbReference type="AlphaFoldDB" id="A0A226F1Q5"/>
<feature type="compositionally biased region" description="Polar residues" evidence="1">
    <location>
        <begin position="92"/>
        <end position="110"/>
    </location>
</feature>
<dbReference type="EMBL" id="LNIX01000001">
    <property type="protein sequence ID" value="OXA63354.1"/>
    <property type="molecule type" value="Genomic_DNA"/>
</dbReference>
<evidence type="ECO:0000313" key="3">
    <source>
        <dbReference type="Proteomes" id="UP000198287"/>
    </source>
</evidence>
<reference evidence="2 3" key="1">
    <citation type="submission" date="2015-12" db="EMBL/GenBank/DDBJ databases">
        <title>The genome of Folsomia candida.</title>
        <authorList>
            <person name="Faddeeva A."/>
            <person name="Derks M.F."/>
            <person name="Anvar Y."/>
            <person name="Smit S."/>
            <person name="Van Straalen N."/>
            <person name="Roelofs D."/>
        </authorList>
    </citation>
    <scope>NUCLEOTIDE SEQUENCE [LARGE SCALE GENOMIC DNA]</scope>
    <source>
        <strain evidence="2 3">VU population</strain>
        <tissue evidence="2">Whole body</tissue>
    </source>
</reference>
<proteinExistence type="predicted"/>
<organism evidence="2 3">
    <name type="scientific">Folsomia candida</name>
    <name type="common">Springtail</name>
    <dbReference type="NCBI Taxonomy" id="158441"/>
    <lineage>
        <taxon>Eukaryota</taxon>
        <taxon>Metazoa</taxon>
        <taxon>Ecdysozoa</taxon>
        <taxon>Arthropoda</taxon>
        <taxon>Hexapoda</taxon>
        <taxon>Collembola</taxon>
        <taxon>Entomobryomorpha</taxon>
        <taxon>Isotomoidea</taxon>
        <taxon>Isotomidae</taxon>
        <taxon>Proisotominae</taxon>
        <taxon>Folsomia</taxon>
    </lineage>
</organism>
<feature type="compositionally biased region" description="Low complexity" evidence="1">
    <location>
        <begin position="74"/>
        <end position="84"/>
    </location>
</feature>